<evidence type="ECO:0000313" key="2">
    <source>
        <dbReference type="EMBL" id="CAI9293224.1"/>
    </source>
</evidence>
<dbReference type="SUPFAM" id="SSF48403">
    <property type="entry name" value="Ankyrin repeat"/>
    <property type="match status" value="1"/>
</dbReference>
<reference evidence="2" key="1">
    <citation type="submission" date="2023-04" db="EMBL/GenBank/DDBJ databases">
        <authorList>
            <person name="Vijverberg K."/>
            <person name="Xiong W."/>
            <person name="Schranz E."/>
        </authorList>
    </citation>
    <scope>NUCLEOTIDE SEQUENCE</scope>
</reference>
<keyword evidence="1" id="KW-0472">Membrane</keyword>
<dbReference type="InterPro" id="IPR036770">
    <property type="entry name" value="Ankyrin_rpt-contain_sf"/>
</dbReference>
<keyword evidence="1" id="KW-0812">Transmembrane</keyword>
<dbReference type="SMART" id="SM00248">
    <property type="entry name" value="ANK"/>
    <property type="match status" value="4"/>
</dbReference>
<evidence type="ECO:0000313" key="3">
    <source>
        <dbReference type="Proteomes" id="UP001177003"/>
    </source>
</evidence>
<gene>
    <name evidence="2" type="ORF">LSALG_LOCUS32250</name>
</gene>
<dbReference type="AlphaFoldDB" id="A0AA35ZJC6"/>
<dbReference type="Gene3D" id="1.25.40.20">
    <property type="entry name" value="Ankyrin repeat-containing domain"/>
    <property type="match status" value="1"/>
</dbReference>
<organism evidence="2 3">
    <name type="scientific">Lactuca saligna</name>
    <name type="common">Willowleaf lettuce</name>
    <dbReference type="NCBI Taxonomy" id="75948"/>
    <lineage>
        <taxon>Eukaryota</taxon>
        <taxon>Viridiplantae</taxon>
        <taxon>Streptophyta</taxon>
        <taxon>Embryophyta</taxon>
        <taxon>Tracheophyta</taxon>
        <taxon>Spermatophyta</taxon>
        <taxon>Magnoliopsida</taxon>
        <taxon>eudicotyledons</taxon>
        <taxon>Gunneridae</taxon>
        <taxon>Pentapetalae</taxon>
        <taxon>asterids</taxon>
        <taxon>campanulids</taxon>
        <taxon>Asterales</taxon>
        <taxon>Asteraceae</taxon>
        <taxon>Cichorioideae</taxon>
        <taxon>Cichorieae</taxon>
        <taxon>Lactucinae</taxon>
        <taxon>Lactuca</taxon>
    </lineage>
</organism>
<dbReference type="EMBL" id="OX465083">
    <property type="protein sequence ID" value="CAI9293224.1"/>
    <property type="molecule type" value="Genomic_DNA"/>
</dbReference>
<dbReference type="InterPro" id="IPR002110">
    <property type="entry name" value="Ankyrin_rpt"/>
</dbReference>
<sequence>MANSKSWSNPHVTLEIREENPYPYPYPSYVCAPNFVTFKLNDKDEYDISKTQMLCLLESHSVSGFIDGTLISPDEASSSSSFSGKEKVVDNQTHQKLWRRSNALVKGWVLVFLSKETLAQVVNSLRGKLHEDDFSAKDVWDELQTIFAPAVVPKLHVVEGTIHLLFTWVGDLDKSIGSPEIVPFYTTRSLQWVEEILRELRVTVIDKITNNGNTALHVAFDSSKKLEFLEKLLEKILKNTQLMDVINSDGSTLLRVAAIIGNTEAVGILVARKPELLFAKDNKDLTQLALALSNMHTETTRHLLQHINNTINDDIEKDALFSGSTGDGLLVTAISSKDFHLARDMLEHYKSLHSDDVLMSITQNFPRKVKVFERYAGVIRVEAWRLRLHLGLEMHNMLRVFIVRVGILEVMMGSVVLVVSMVLMVFRMVSVVLVVSVVSECPGCLGRLL</sequence>
<dbReference type="Proteomes" id="UP001177003">
    <property type="component" value="Chromosome 7"/>
</dbReference>
<keyword evidence="3" id="KW-1185">Reference proteome</keyword>
<name>A0AA35ZJC6_LACSI</name>
<evidence type="ECO:0000256" key="1">
    <source>
        <dbReference type="SAM" id="Phobius"/>
    </source>
</evidence>
<dbReference type="PANTHER" id="PTHR47303">
    <property type="match status" value="1"/>
</dbReference>
<dbReference type="PANTHER" id="PTHR47303:SF1">
    <property type="entry name" value="NF-KAPPA-B INHIBITOR BETA"/>
    <property type="match status" value="1"/>
</dbReference>
<accession>A0AA35ZJC6</accession>
<feature type="transmembrane region" description="Helical" evidence="1">
    <location>
        <begin position="401"/>
        <end position="426"/>
    </location>
</feature>
<proteinExistence type="predicted"/>
<evidence type="ECO:0008006" key="4">
    <source>
        <dbReference type="Google" id="ProtNLM"/>
    </source>
</evidence>
<keyword evidence="1" id="KW-1133">Transmembrane helix</keyword>
<protein>
    <recommendedName>
        <fullName evidence="4">RING-type E3 ubiquitin transferase</fullName>
    </recommendedName>
</protein>